<dbReference type="AlphaFoldDB" id="A0A090EUJ1"/>
<dbReference type="InterPro" id="IPR020557">
    <property type="entry name" value="Fumarate_lyase_CS"/>
</dbReference>
<feature type="domain" description="Fumarate lyase N-terminal" evidence="3">
    <location>
        <begin position="27"/>
        <end position="294"/>
    </location>
</feature>
<dbReference type="InterPro" id="IPR012789">
    <property type="entry name" value="Protocat_PcaB-like"/>
</dbReference>
<organism evidence="4 5">
    <name type="scientific">Mesorhizobium plurifarium</name>
    <dbReference type="NCBI Taxonomy" id="69974"/>
    <lineage>
        <taxon>Bacteria</taxon>
        <taxon>Pseudomonadati</taxon>
        <taxon>Pseudomonadota</taxon>
        <taxon>Alphaproteobacteria</taxon>
        <taxon>Hyphomicrobiales</taxon>
        <taxon>Phyllobacteriaceae</taxon>
        <taxon>Mesorhizobium</taxon>
    </lineage>
</organism>
<dbReference type="PANTHER" id="PTHR43172:SF2">
    <property type="entry name" value="ADENYLOSUCCINATE LYASE C-TERMINAL DOMAIN-CONTAINING PROTEIN"/>
    <property type="match status" value="1"/>
</dbReference>
<dbReference type="Proteomes" id="UP000046373">
    <property type="component" value="Unassembled WGS sequence"/>
</dbReference>
<dbReference type="PANTHER" id="PTHR43172">
    <property type="entry name" value="ADENYLOSUCCINATE LYASE"/>
    <property type="match status" value="1"/>
</dbReference>
<dbReference type="PROSITE" id="PS00163">
    <property type="entry name" value="FUMARATE_LYASES"/>
    <property type="match status" value="1"/>
</dbReference>
<dbReference type="NCBIfam" id="TIGR02426">
    <property type="entry name" value="protocat_pcaB"/>
    <property type="match status" value="1"/>
</dbReference>
<evidence type="ECO:0000313" key="5">
    <source>
        <dbReference type="Proteomes" id="UP000046373"/>
    </source>
</evidence>
<dbReference type="InterPro" id="IPR008948">
    <property type="entry name" value="L-Aspartase-like"/>
</dbReference>
<dbReference type="SUPFAM" id="SSF48557">
    <property type="entry name" value="L-aspartase-like"/>
    <property type="match status" value="1"/>
</dbReference>
<evidence type="ECO:0000313" key="4">
    <source>
        <dbReference type="EMBL" id="CDX33041.1"/>
    </source>
</evidence>
<protein>
    <recommendedName>
        <fullName evidence="2">3-carboxy-cis,cis-muconate cycloisomerase</fullName>
        <ecNumber evidence="2">5.5.1.2</ecNumber>
    </recommendedName>
</protein>
<dbReference type="Gene3D" id="1.20.200.10">
    <property type="entry name" value="Fumarase/aspartase (Central domain)"/>
    <property type="match status" value="1"/>
</dbReference>
<dbReference type="PRINTS" id="PR00145">
    <property type="entry name" value="ARGSUCLYASE"/>
</dbReference>
<dbReference type="GO" id="GO:0047472">
    <property type="term" value="F:3-carboxy-cis,cis-muconate cycloisomerase activity"/>
    <property type="evidence" value="ECO:0007669"/>
    <property type="project" value="UniProtKB-UniRule"/>
</dbReference>
<dbReference type="GO" id="GO:0019619">
    <property type="term" value="P:3,4-dihydroxybenzoate catabolic process"/>
    <property type="evidence" value="ECO:0007669"/>
    <property type="project" value="InterPro"/>
</dbReference>
<sequence>MAAMTVSPFDHPLLSGLLGDEEAARHFSAEADIDAMLAFERALAEAEAELGVIPRDAGAAIAKALGSFRPDTAKLRAGVTTDGVVVPELVRQIKTAVGTPHDAYVHFGATSQDVIDTSLVLRLRQAVDHIGLLLGENVVRLTGLGLEFESRELMAMTRMQPAIPITARDRIVSWRAPLERHQERLKELSGRLLVLQFGGAAGTLEKLGDKAAAVRAALGAKLGLADAPQWHSQRDALAEFASWLSLVTGSLGKFGQDVALMAQMGSEIKLSGGGGSSAMPHKQNPVKAEALVALARFNAVQLSGMHQALVHEQERSGAAWTLEWLILPQMVVATAAALRLAAELSAQIESLGH</sequence>
<dbReference type="EC" id="5.5.1.2" evidence="2"/>
<proteinExistence type="inferred from homology"/>
<name>A0A090EUJ1_MESPL</name>
<dbReference type="InterPro" id="IPR000362">
    <property type="entry name" value="Fumarate_lyase_fam"/>
</dbReference>
<dbReference type="EMBL" id="CCNB01000007">
    <property type="protein sequence ID" value="CDX33041.1"/>
    <property type="molecule type" value="Genomic_DNA"/>
</dbReference>
<evidence type="ECO:0000256" key="2">
    <source>
        <dbReference type="NCBIfam" id="TIGR02426"/>
    </source>
</evidence>
<dbReference type="NCBIfam" id="NF004631">
    <property type="entry name" value="PRK05975.1"/>
    <property type="match status" value="1"/>
</dbReference>
<dbReference type="GO" id="GO:0016829">
    <property type="term" value="F:lyase activity"/>
    <property type="evidence" value="ECO:0007669"/>
    <property type="project" value="UniProtKB-ARBA"/>
</dbReference>
<comment type="similarity">
    <text evidence="1">Belongs to the class-II fumarase/aspartase family.</text>
</comment>
<reference evidence="4 5" key="1">
    <citation type="submission" date="2014-08" db="EMBL/GenBank/DDBJ databases">
        <authorList>
            <person name="Moulin Lionel"/>
        </authorList>
    </citation>
    <scope>NUCLEOTIDE SEQUENCE [LARGE SCALE GENOMIC DNA]</scope>
</reference>
<gene>
    <name evidence="4" type="ORF">MPLDJ20_150396</name>
</gene>
<dbReference type="InterPro" id="IPR022761">
    <property type="entry name" value="Fumarate_lyase_N"/>
</dbReference>
<accession>A0A090EUJ1</accession>
<evidence type="ECO:0000259" key="3">
    <source>
        <dbReference type="Pfam" id="PF00206"/>
    </source>
</evidence>
<keyword evidence="4" id="KW-0413">Isomerase</keyword>
<dbReference type="PRINTS" id="PR00149">
    <property type="entry name" value="FUMRATELYASE"/>
</dbReference>
<evidence type="ECO:0000256" key="1">
    <source>
        <dbReference type="ARBA" id="ARBA00034772"/>
    </source>
</evidence>
<dbReference type="Pfam" id="PF00206">
    <property type="entry name" value="Lyase_1"/>
    <property type="match status" value="1"/>
</dbReference>